<evidence type="ECO:0000313" key="1">
    <source>
        <dbReference type="EMBL" id="KAF4623932.1"/>
    </source>
</evidence>
<accession>A0A8H4R943</accession>
<evidence type="ECO:0000313" key="2">
    <source>
        <dbReference type="Proteomes" id="UP000521872"/>
    </source>
</evidence>
<proteinExistence type="predicted"/>
<gene>
    <name evidence="1" type="ORF">D9613_001517</name>
</gene>
<dbReference type="Proteomes" id="UP000521872">
    <property type="component" value="Unassembled WGS sequence"/>
</dbReference>
<name>A0A8H4R943_9AGAR</name>
<dbReference type="AlphaFoldDB" id="A0A8H4R943"/>
<reference evidence="1 2" key="1">
    <citation type="submission" date="2019-12" db="EMBL/GenBank/DDBJ databases">
        <authorList>
            <person name="Floudas D."/>
            <person name="Bentzer J."/>
            <person name="Ahren D."/>
            <person name="Johansson T."/>
            <person name="Persson P."/>
            <person name="Tunlid A."/>
        </authorList>
    </citation>
    <scope>NUCLEOTIDE SEQUENCE [LARGE SCALE GENOMIC DNA]</scope>
    <source>
        <strain evidence="1 2">CBS 102.39</strain>
    </source>
</reference>
<keyword evidence="2" id="KW-1185">Reference proteome</keyword>
<organism evidence="1 2">
    <name type="scientific">Agrocybe pediades</name>
    <dbReference type="NCBI Taxonomy" id="84607"/>
    <lineage>
        <taxon>Eukaryota</taxon>
        <taxon>Fungi</taxon>
        <taxon>Dikarya</taxon>
        <taxon>Basidiomycota</taxon>
        <taxon>Agaricomycotina</taxon>
        <taxon>Agaricomycetes</taxon>
        <taxon>Agaricomycetidae</taxon>
        <taxon>Agaricales</taxon>
        <taxon>Agaricineae</taxon>
        <taxon>Strophariaceae</taxon>
        <taxon>Agrocybe</taxon>
    </lineage>
</organism>
<comment type="caution">
    <text evidence="1">The sequence shown here is derived from an EMBL/GenBank/DDBJ whole genome shotgun (WGS) entry which is preliminary data.</text>
</comment>
<protein>
    <submittedName>
        <fullName evidence="1">Uncharacterized protein</fullName>
    </submittedName>
</protein>
<sequence length="148" mass="16701">MQRIAHVVRDACRYYAFSSAFHICFNSMDSEIHDAHINMTMYNFPGLDVSPIYQRTNGSCSVCQNIEFLKREADETSKKLATILARLVNAKSEANHAHRNFFEKLPNEIISLIFCTALDGVDTSPPERIEGHEGPQKENKLSLALNLA</sequence>
<dbReference type="EMBL" id="JAACJL010000001">
    <property type="protein sequence ID" value="KAF4623932.1"/>
    <property type="molecule type" value="Genomic_DNA"/>
</dbReference>